<accession>A0ABT3H998</accession>
<organism evidence="2 3">
    <name type="scientific">Rhodobium gokarnense</name>
    <dbReference type="NCBI Taxonomy" id="364296"/>
    <lineage>
        <taxon>Bacteria</taxon>
        <taxon>Pseudomonadati</taxon>
        <taxon>Pseudomonadota</taxon>
        <taxon>Alphaproteobacteria</taxon>
        <taxon>Hyphomicrobiales</taxon>
        <taxon>Rhodobiaceae</taxon>
        <taxon>Rhodobium</taxon>
    </lineage>
</organism>
<feature type="region of interest" description="Disordered" evidence="1">
    <location>
        <begin position="1"/>
        <end position="46"/>
    </location>
</feature>
<feature type="compositionally biased region" description="Gly residues" evidence="1">
    <location>
        <begin position="7"/>
        <end position="39"/>
    </location>
</feature>
<evidence type="ECO:0008006" key="4">
    <source>
        <dbReference type="Google" id="ProtNLM"/>
    </source>
</evidence>
<sequence>MSNQGNPQGGAYPGQGQWGQAGQMNGGQGNGGQGTGGQAYQGQAMQGHGNMPYGGYPLAGGAVGYAAYPQGYGYGAMAPQQSTMFSPSTERFIKGALIGAAAAYILTNPKVQNAVIKGSVRAWDFLQGGIEEVKERFRDAEAEVQAEKGSD</sequence>
<proteinExistence type="predicted"/>
<comment type="caution">
    <text evidence="2">The sequence shown here is derived from an EMBL/GenBank/DDBJ whole genome shotgun (WGS) entry which is preliminary data.</text>
</comment>
<evidence type="ECO:0000313" key="2">
    <source>
        <dbReference type="EMBL" id="MCW2306963.1"/>
    </source>
</evidence>
<evidence type="ECO:0000313" key="3">
    <source>
        <dbReference type="Proteomes" id="UP001209755"/>
    </source>
</evidence>
<evidence type="ECO:0000256" key="1">
    <source>
        <dbReference type="SAM" id="MobiDB-lite"/>
    </source>
</evidence>
<reference evidence="3" key="1">
    <citation type="submission" date="2023-07" db="EMBL/GenBank/DDBJ databases">
        <title>Genome sequencing of Purple Non-Sulfur Bacteria from various extreme environments.</title>
        <authorList>
            <person name="Mayer M."/>
        </authorList>
    </citation>
    <scope>NUCLEOTIDE SEQUENCE [LARGE SCALE GENOMIC DNA]</scope>
    <source>
        <strain evidence="3">DSM 17935</strain>
    </source>
</reference>
<dbReference type="RefSeq" id="WP_264600621.1">
    <property type="nucleotide sequence ID" value="NZ_JAOQNS010000003.1"/>
</dbReference>
<name>A0ABT3H998_9HYPH</name>
<gene>
    <name evidence="2" type="ORF">M2319_001285</name>
</gene>
<protein>
    <recommendedName>
        <fullName evidence="4">YtxH domain-containing protein</fullName>
    </recommendedName>
</protein>
<dbReference type="EMBL" id="JAOQNS010000003">
    <property type="protein sequence ID" value="MCW2306963.1"/>
    <property type="molecule type" value="Genomic_DNA"/>
</dbReference>
<keyword evidence="3" id="KW-1185">Reference proteome</keyword>
<dbReference type="Proteomes" id="UP001209755">
    <property type="component" value="Unassembled WGS sequence"/>
</dbReference>